<dbReference type="AlphaFoldDB" id="A0A2V4TQW8"/>
<keyword evidence="1" id="KW-0472">Membrane</keyword>
<gene>
    <name evidence="2" type="ORF">C7410_118135</name>
</gene>
<name>A0A2V4TQW8_9BURK</name>
<protein>
    <submittedName>
        <fullName evidence="2">Uncharacterized protein DUF3649</fullName>
    </submittedName>
</protein>
<evidence type="ECO:0000313" key="3">
    <source>
        <dbReference type="Proteomes" id="UP000247772"/>
    </source>
</evidence>
<accession>A0A2V4TQW8</accession>
<feature type="transmembrane region" description="Helical" evidence="1">
    <location>
        <begin position="21"/>
        <end position="44"/>
    </location>
</feature>
<evidence type="ECO:0000313" key="2">
    <source>
        <dbReference type="EMBL" id="PYE19839.1"/>
    </source>
</evidence>
<reference evidence="2 3" key="1">
    <citation type="submission" date="2018-06" db="EMBL/GenBank/DDBJ databases">
        <title>Genomic Encyclopedia of Type Strains, Phase IV (KMG-V): Genome sequencing to study the core and pangenomes of soil and plant-associated prokaryotes.</title>
        <authorList>
            <person name="Whitman W."/>
        </authorList>
    </citation>
    <scope>NUCLEOTIDE SEQUENCE [LARGE SCALE GENOMIC DNA]</scope>
    <source>
        <strain evidence="2 3">SRCL-318</strain>
    </source>
</reference>
<feature type="transmembrane region" description="Helical" evidence="1">
    <location>
        <begin position="50"/>
        <end position="72"/>
    </location>
</feature>
<dbReference type="EMBL" id="QJSQ01000018">
    <property type="protein sequence ID" value="PYE19839.1"/>
    <property type="molecule type" value="Genomic_DNA"/>
</dbReference>
<organism evidence="2 3">
    <name type="scientific">Paraburkholderia silvatlantica</name>
    <dbReference type="NCBI Taxonomy" id="321895"/>
    <lineage>
        <taxon>Bacteria</taxon>
        <taxon>Pseudomonadati</taxon>
        <taxon>Pseudomonadota</taxon>
        <taxon>Betaproteobacteria</taxon>
        <taxon>Burkholderiales</taxon>
        <taxon>Burkholderiaceae</taxon>
        <taxon>Paraburkholderia</taxon>
    </lineage>
</organism>
<dbReference type="Pfam" id="PF12365">
    <property type="entry name" value="DUF3649"/>
    <property type="match status" value="1"/>
</dbReference>
<comment type="caution">
    <text evidence="2">The sequence shown here is derived from an EMBL/GenBank/DDBJ whole genome shotgun (WGS) entry which is preliminary data.</text>
</comment>
<feature type="transmembrane region" description="Helical" evidence="1">
    <location>
        <begin position="79"/>
        <end position="100"/>
    </location>
</feature>
<sequence length="103" mass="10645">MALPRPSVQSPVRSKRDVVSRVCAAIFGGYVVATALSVLLARLLPLSKASAVTAAIMVTPVLYLAAMLWAFAARSPSRAWVGQGIVTLVAGLLAAGLIAWGGR</sequence>
<dbReference type="InterPro" id="IPR022109">
    <property type="entry name" value="DUF3649"/>
</dbReference>
<proteinExistence type="predicted"/>
<dbReference type="OrthoDB" id="1684279at2"/>
<keyword evidence="1" id="KW-0812">Transmembrane</keyword>
<dbReference type="RefSeq" id="WP_110856254.1">
    <property type="nucleotide sequence ID" value="NZ_QJSQ01000018.1"/>
</dbReference>
<keyword evidence="1" id="KW-1133">Transmembrane helix</keyword>
<dbReference type="Proteomes" id="UP000247772">
    <property type="component" value="Unassembled WGS sequence"/>
</dbReference>
<evidence type="ECO:0000256" key="1">
    <source>
        <dbReference type="SAM" id="Phobius"/>
    </source>
</evidence>